<dbReference type="PIRSF" id="PIRSF029256">
    <property type="entry name" value="SpoU_TrmH_prd"/>
    <property type="match status" value="1"/>
</dbReference>
<keyword evidence="2 6" id="KW-0489">Methyltransferase</keyword>
<dbReference type="CDD" id="cd18094">
    <property type="entry name" value="SpoU-like_TrmL"/>
    <property type="match status" value="1"/>
</dbReference>
<organism evidence="8 9">
    <name type="scientific">Sphingomonas tabacisoli</name>
    <dbReference type="NCBI Taxonomy" id="2249466"/>
    <lineage>
        <taxon>Bacteria</taxon>
        <taxon>Pseudomonadati</taxon>
        <taxon>Pseudomonadota</taxon>
        <taxon>Alphaproteobacteria</taxon>
        <taxon>Sphingomonadales</taxon>
        <taxon>Sphingomonadaceae</taxon>
        <taxon>Sphingomonas</taxon>
    </lineage>
</organism>
<dbReference type="InterPro" id="IPR001537">
    <property type="entry name" value="SpoU_MeTrfase"/>
</dbReference>
<feature type="domain" description="tRNA/rRNA methyltransferase SpoU type" evidence="7">
    <location>
        <begin position="2"/>
        <end position="137"/>
    </location>
</feature>
<comment type="catalytic activity">
    <reaction evidence="6">
        <text>cytidine(34) in tRNA + S-adenosyl-L-methionine = 2'-O-methylcytidine(34) in tRNA + S-adenosyl-L-homocysteine + H(+)</text>
        <dbReference type="Rhea" id="RHEA:43084"/>
        <dbReference type="Rhea" id="RHEA-COMP:10331"/>
        <dbReference type="Rhea" id="RHEA-COMP:10332"/>
        <dbReference type="ChEBI" id="CHEBI:15378"/>
        <dbReference type="ChEBI" id="CHEBI:57856"/>
        <dbReference type="ChEBI" id="CHEBI:59789"/>
        <dbReference type="ChEBI" id="CHEBI:74495"/>
        <dbReference type="ChEBI" id="CHEBI:82748"/>
        <dbReference type="EC" id="2.1.1.207"/>
    </reaction>
</comment>
<sequence length="149" mass="16335">MRLALFQPDIPGNVGAIMRSCACFGVPLDLIEPMGFPWDDKRVRRAGMDYFDHVAFTRHADWESFRAAQSSRLILLTSRGTHDLWDFAFEPGDVLLMGSESAGAPQHVHETAAATVRIPIAPELRSLNVSVAAAVALAEALRQTHQLPA</sequence>
<protein>
    <recommendedName>
        <fullName evidence="6">tRNA (cytidine(34)-2'-O)-methyltransferase</fullName>
        <ecNumber evidence="6">2.1.1.207</ecNumber>
    </recommendedName>
    <alternativeName>
        <fullName evidence="6">tRNA (cytidine/uridine-2'-O-)-methyltransferase TrmL</fullName>
    </alternativeName>
</protein>
<comment type="function">
    <text evidence="6">Methylates the ribose at the nucleotide 34 wobble position in the two leucyl isoacceptors tRNA(Leu)(CmAA) and tRNA(Leu)(cmnm5UmAA). Catalyzes the methyl transfer from S-adenosyl-L-methionine to the 2'-OH of the wobble nucleotide.</text>
</comment>
<keyword evidence="4 6" id="KW-0949">S-adenosyl-L-methionine</keyword>
<feature type="binding site" evidence="6">
    <location>
        <position position="98"/>
    </location>
    <ligand>
        <name>S-adenosyl-L-methionine</name>
        <dbReference type="ChEBI" id="CHEBI:59789"/>
    </ligand>
</feature>
<evidence type="ECO:0000313" key="9">
    <source>
        <dbReference type="Proteomes" id="UP001597115"/>
    </source>
</evidence>
<reference evidence="9" key="1">
    <citation type="journal article" date="2019" name="Int. J. Syst. Evol. Microbiol.">
        <title>The Global Catalogue of Microorganisms (GCM) 10K type strain sequencing project: providing services to taxonomists for standard genome sequencing and annotation.</title>
        <authorList>
            <consortium name="The Broad Institute Genomics Platform"/>
            <consortium name="The Broad Institute Genome Sequencing Center for Infectious Disease"/>
            <person name="Wu L."/>
            <person name="Ma J."/>
        </authorList>
    </citation>
    <scope>NUCLEOTIDE SEQUENCE [LARGE SCALE GENOMIC DNA]</scope>
    <source>
        <strain evidence="9">CGMCC 1.16275</strain>
    </source>
</reference>
<feature type="binding site" evidence="6">
    <location>
        <position position="76"/>
    </location>
    <ligand>
        <name>S-adenosyl-L-methionine</name>
        <dbReference type="ChEBI" id="CHEBI:59789"/>
    </ligand>
</feature>
<comment type="subunit">
    <text evidence="6">Homodimer.</text>
</comment>
<comment type="caution">
    <text evidence="8">The sequence shown here is derived from an EMBL/GenBank/DDBJ whole genome shotgun (WGS) entry which is preliminary data.</text>
</comment>
<dbReference type="EC" id="2.1.1.207" evidence="6"/>
<dbReference type="InterPro" id="IPR016914">
    <property type="entry name" value="TrmL"/>
</dbReference>
<proteinExistence type="inferred from homology"/>
<keyword evidence="3 6" id="KW-0808">Transferase</keyword>
<comment type="subcellular location">
    <subcellularLocation>
        <location evidence="6">Cytoplasm</location>
    </subcellularLocation>
</comment>
<keyword evidence="1 6" id="KW-0963">Cytoplasm</keyword>
<evidence type="ECO:0000256" key="4">
    <source>
        <dbReference type="ARBA" id="ARBA00022691"/>
    </source>
</evidence>
<feature type="binding site" evidence="6">
    <location>
        <position position="126"/>
    </location>
    <ligand>
        <name>S-adenosyl-L-methionine</name>
        <dbReference type="ChEBI" id="CHEBI:59789"/>
    </ligand>
</feature>
<evidence type="ECO:0000259" key="7">
    <source>
        <dbReference type="Pfam" id="PF00588"/>
    </source>
</evidence>
<gene>
    <name evidence="6" type="primary">trmL</name>
    <name evidence="8" type="ORF">ACFSCW_04130</name>
</gene>
<evidence type="ECO:0000256" key="2">
    <source>
        <dbReference type="ARBA" id="ARBA00022603"/>
    </source>
</evidence>
<dbReference type="InterPro" id="IPR029028">
    <property type="entry name" value="Alpha/beta_knot_MTases"/>
</dbReference>
<keyword evidence="5 6" id="KW-0819">tRNA processing</keyword>
<evidence type="ECO:0000313" key="8">
    <source>
        <dbReference type="EMBL" id="MFD1610985.1"/>
    </source>
</evidence>
<feature type="binding site" evidence="6">
    <location>
        <position position="118"/>
    </location>
    <ligand>
        <name>S-adenosyl-L-methionine</name>
        <dbReference type="ChEBI" id="CHEBI:59789"/>
    </ligand>
</feature>
<dbReference type="PANTHER" id="PTHR42971">
    <property type="entry name" value="TRNA (CYTIDINE(34)-2'-O)-METHYLTRANSFERASE"/>
    <property type="match status" value="1"/>
</dbReference>
<dbReference type="Proteomes" id="UP001597115">
    <property type="component" value="Unassembled WGS sequence"/>
</dbReference>
<comment type="similarity">
    <text evidence="6">Belongs to the class IV-like SAM-binding methyltransferase superfamily. RNA methyltransferase TrmH family. TrmL subfamily.</text>
</comment>
<dbReference type="SUPFAM" id="SSF75217">
    <property type="entry name" value="alpha/beta knot"/>
    <property type="match status" value="1"/>
</dbReference>
<dbReference type="EMBL" id="JBHUDY010000001">
    <property type="protein sequence ID" value="MFD1610985.1"/>
    <property type="molecule type" value="Genomic_DNA"/>
</dbReference>
<evidence type="ECO:0000256" key="3">
    <source>
        <dbReference type="ARBA" id="ARBA00022679"/>
    </source>
</evidence>
<dbReference type="RefSeq" id="WP_380887182.1">
    <property type="nucleotide sequence ID" value="NZ_JBHUDY010000001.1"/>
</dbReference>
<evidence type="ECO:0000256" key="5">
    <source>
        <dbReference type="ARBA" id="ARBA00022694"/>
    </source>
</evidence>
<evidence type="ECO:0000256" key="6">
    <source>
        <dbReference type="HAMAP-Rule" id="MF_01885"/>
    </source>
</evidence>
<dbReference type="HAMAP" id="MF_01885">
    <property type="entry name" value="tRNA_methyltr_TrmL"/>
    <property type="match status" value="1"/>
</dbReference>
<dbReference type="PANTHER" id="PTHR42971:SF1">
    <property type="entry name" value="TRNA (CYTIDINE(34)-2'-O)-METHYLTRANSFERASE"/>
    <property type="match status" value="1"/>
</dbReference>
<name>A0ABW4I1Q1_9SPHN</name>
<keyword evidence="9" id="KW-1185">Reference proteome</keyword>
<dbReference type="InterPro" id="IPR029026">
    <property type="entry name" value="tRNA_m1G_MTases_N"/>
</dbReference>
<accession>A0ABW4I1Q1</accession>
<dbReference type="Pfam" id="PF00588">
    <property type="entry name" value="SpoU_methylase"/>
    <property type="match status" value="1"/>
</dbReference>
<evidence type="ECO:0000256" key="1">
    <source>
        <dbReference type="ARBA" id="ARBA00022490"/>
    </source>
</evidence>
<comment type="catalytic activity">
    <reaction evidence="6">
        <text>5-carboxymethylaminomethyluridine(34) in tRNA(Leu) + S-adenosyl-L-methionine = 5-carboxymethylaminomethyl-2'-O-methyluridine(34) in tRNA(Leu) + S-adenosyl-L-homocysteine + H(+)</text>
        <dbReference type="Rhea" id="RHEA:43088"/>
        <dbReference type="Rhea" id="RHEA-COMP:10333"/>
        <dbReference type="Rhea" id="RHEA-COMP:10334"/>
        <dbReference type="ChEBI" id="CHEBI:15378"/>
        <dbReference type="ChEBI" id="CHEBI:57856"/>
        <dbReference type="ChEBI" id="CHEBI:59789"/>
        <dbReference type="ChEBI" id="CHEBI:74508"/>
        <dbReference type="ChEBI" id="CHEBI:74511"/>
        <dbReference type="EC" id="2.1.1.207"/>
    </reaction>
</comment>
<dbReference type="Gene3D" id="3.40.1280.10">
    <property type="match status" value="1"/>
</dbReference>